<dbReference type="SUPFAM" id="SSF51011">
    <property type="entry name" value="Glycosyl hydrolase domain"/>
    <property type="match status" value="1"/>
</dbReference>
<organism evidence="7 8">
    <name type="scientific">Saccharolobus caldissimus</name>
    <dbReference type="NCBI Taxonomy" id="1702097"/>
    <lineage>
        <taxon>Archaea</taxon>
        <taxon>Thermoproteota</taxon>
        <taxon>Thermoprotei</taxon>
        <taxon>Sulfolobales</taxon>
        <taxon>Sulfolobaceae</taxon>
        <taxon>Saccharolobus</taxon>
    </lineage>
</organism>
<dbReference type="InterPro" id="IPR000322">
    <property type="entry name" value="Glyco_hydro_31_TIM"/>
</dbReference>
<dbReference type="Pfam" id="PF17137">
    <property type="entry name" value="DUF5110"/>
    <property type="match status" value="1"/>
</dbReference>
<evidence type="ECO:0000259" key="4">
    <source>
        <dbReference type="Pfam" id="PF13802"/>
    </source>
</evidence>
<evidence type="ECO:0000259" key="6">
    <source>
        <dbReference type="Pfam" id="PF21365"/>
    </source>
</evidence>
<accession>A0AAQ4CW30</accession>
<protein>
    <submittedName>
        <fullName evidence="7">Xylosidase</fullName>
    </submittedName>
</protein>
<dbReference type="Pfam" id="PF13802">
    <property type="entry name" value="Gal_mutarotas_2"/>
    <property type="match status" value="1"/>
</dbReference>
<keyword evidence="2" id="KW-0378">Hydrolase</keyword>
<reference evidence="7 8" key="1">
    <citation type="journal article" date="2022" name="Microbiol. Resour. Announc.">
        <title>Complete Genome Sequence of the Hyperthermophilic and Acidophilic Archaeon Saccharolobus caldissimus Strain HS-3T.</title>
        <authorList>
            <person name="Sakai H.D."/>
            <person name="Kurosawa N."/>
        </authorList>
    </citation>
    <scope>NUCLEOTIDE SEQUENCE [LARGE SCALE GENOMIC DNA]</scope>
    <source>
        <strain evidence="7 8">JCM32116</strain>
    </source>
</reference>
<dbReference type="Pfam" id="PF01055">
    <property type="entry name" value="Glyco_hydro_31_2nd"/>
    <property type="match status" value="1"/>
</dbReference>
<dbReference type="InterPro" id="IPR048395">
    <property type="entry name" value="Glyco_hydro_31_C"/>
</dbReference>
<dbReference type="InterPro" id="IPR033403">
    <property type="entry name" value="DUF5110"/>
</dbReference>
<evidence type="ECO:0000259" key="3">
    <source>
        <dbReference type="Pfam" id="PF01055"/>
    </source>
</evidence>
<dbReference type="Gene3D" id="2.60.40.1180">
    <property type="entry name" value="Golgi alpha-mannosidase II"/>
    <property type="match status" value="2"/>
</dbReference>
<sequence>MRLGGLNIDVKFYLENAVRITYYYHSLNSYKSLVVVGQPNNIEIRKKDENGFIQISSNRLQLVITPEAALIIKDNRGNVLIKEIYRNLIFNEKLQTYNLEQIFELTENENIYGLGQHAGGNGLGQSSVFKIGYRGSTITLSQRNTDIAIPFLVSSKGYGILWDNYSLGSISLKGNEMKIWFEAGNSLDYYFIYGESLDEVIETYRKLTGEAPLLPKWAYGYWQSKERYKSQDELINIVKEFRNRKIPLDVIVLDWRYWGKYGWNAFKFDEEDFPDPKGMIEEIHRLKAKLMISIWPTFGKETDVYKEMEANGCIISGTTCFNPFKEECRELFWKYVKKFLDLGVDGWWLDASEPETGFGLVFFSPIHDADLGIGKGYMYLNAFPLMETKAVYEGQRKSSNNRVVILTRSAFAGQQRYSAISWSGDILGDWATLRAQIPAGLNFSISGIPYWTTDIGGFFSGNPESESYKEIFIRWLQWGVFCPIFRVHGTIFPKEPWRFRKDGENVIVKFIRLRYRLLPYIYSLAWMVYSKGYTIMRPLVMDFKDDYNVYDIDDQYMFGPYILVNPITLPSIKERELYLPKEKWYDFWNGDIIQGGRWIKAKVSIDMIPIYIRSGAILPLADLIESSGDEYSSIELRVYTGNSGKFEIYDDDGMTYDYEKGKYSIIPIEWNEEKQELILGNKKGELNVKKEIRIVWVNRNNGIGIELSKPDQIVTYNGSEIRIKR</sequence>
<dbReference type="GeneID" id="68867751"/>
<dbReference type="PANTHER" id="PTHR43863:SF2">
    <property type="entry name" value="MALTASE-GLUCOAMYLASE"/>
    <property type="match status" value="1"/>
</dbReference>
<feature type="domain" description="Glycoside hydrolase family 31 N-terminal" evidence="4">
    <location>
        <begin position="8"/>
        <end position="166"/>
    </location>
</feature>
<proteinExistence type="inferred from homology"/>
<gene>
    <name evidence="7" type="ORF">SACC_30280</name>
</gene>
<dbReference type="GO" id="GO:0004553">
    <property type="term" value="F:hydrolase activity, hydrolyzing O-glycosyl compounds"/>
    <property type="evidence" value="ECO:0007669"/>
    <property type="project" value="InterPro"/>
</dbReference>
<keyword evidence="2" id="KW-0326">Glycosidase</keyword>
<feature type="domain" description="Glycosyl hydrolase family 31 C-terminal" evidence="6">
    <location>
        <begin position="532"/>
        <end position="618"/>
    </location>
</feature>
<dbReference type="SUPFAM" id="SSF74650">
    <property type="entry name" value="Galactose mutarotase-like"/>
    <property type="match status" value="1"/>
</dbReference>
<dbReference type="GO" id="GO:0030246">
    <property type="term" value="F:carbohydrate binding"/>
    <property type="evidence" value="ECO:0007669"/>
    <property type="project" value="InterPro"/>
</dbReference>
<dbReference type="InterPro" id="IPR011013">
    <property type="entry name" value="Gal_mutarotase_sf_dom"/>
</dbReference>
<dbReference type="SUPFAM" id="SSF51445">
    <property type="entry name" value="(Trans)glycosidases"/>
    <property type="match status" value="1"/>
</dbReference>
<keyword evidence="8" id="KW-1185">Reference proteome</keyword>
<dbReference type="InterPro" id="IPR025887">
    <property type="entry name" value="Glyco_hydro_31_N_dom"/>
</dbReference>
<evidence type="ECO:0000313" key="8">
    <source>
        <dbReference type="Proteomes" id="UP001319921"/>
    </source>
</evidence>
<dbReference type="Gene3D" id="2.60.40.1760">
    <property type="entry name" value="glycosyl hydrolase (family 31)"/>
    <property type="match status" value="1"/>
</dbReference>
<dbReference type="KEGG" id="scas:SACC_30280"/>
<feature type="domain" description="Glycoside hydrolase family 31 TIM barrel" evidence="3">
    <location>
        <begin position="212"/>
        <end position="524"/>
    </location>
</feature>
<dbReference type="CDD" id="cd06591">
    <property type="entry name" value="GH31_xylosidase_XylS"/>
    <property type="match status" value="1"/>
</dbReference>
<dbReference type="Gene3D" id="3.20.20.80">
    <property type="entry name" value="Glycosidases"/>
    <property type="match status" value="1"/>
</dbReference>
<comment type="similarity">
    <text evidence="1 2">Belongs to the glycosyl hydrolase 31 family.</text>
</comment>
<dbReference type="CDD" id="cd14752">
    <property type="entry name" value="GH31_N"/>
    <property type="match status" value="1"/>
</dbReference>
<name>A0AAQ4CW30_9CREN</name>
<evidence type="ECO:0000259" key="5">
    <source>
        <dbReference type="Pfam" id="PF17137"/>
    </source>
</evidence>
<dbReference type="InterPro" id="IPR017853">
    <property type="entry name" value="GH"/>
</dbReference>
<dbReference type="PANTHER" id="PTHR43863">
    <property type="entry name" value="HYDROLASE, PUTATIVE (AFU_ORTHOLOGUE AFUA_1G03140)-RELATED"/>
    <property type="match status" value="1"/>
</dbReference>
<dbReference type="AlphaFoldDB" id="A0AAQ4CW30"/>
<dbReference type="GO" id="GO:0005975">
    <property type="term" value="P:carbohydrate metabolic process"/>
    <property type="evidence" value="ECO:0007669"/>
    <property type="project" value="InterPro"/>
</dbReference>
<dbReference type="EMBL" id="AP025226">
    <property type="protein sequence ID" value="BDC00012.1"/>
    <property type="molecule type" value="Genomic_DNA"/>
</dbReference>
<evidence type="ECO:0000313" key="7">
    <source>
        <dbReference type="EMBL" id="BDC00012.1"/>
    </source>
</evidence>
<dbReference type="Pfam" id="PF21365">
    <property type="entry name" value="Glyco_hydro_31_3rd"/>
    <property type="match status" value="1"/>
</dbReference>
<dbReference type="InterPro" id="IPR013780">
    <property type="entry name" value="Glyco_hydro_b"/>
</dbReference>
<dbReference type="InterPro" id="IPR051816">
    <property type="entry name" value="Glycosyl_Hydrolase_31"/>
</dbReference>
<dbReference type="Proteomes" id="UP001319921">
    <property type="component" value="Chromosome"/>
</dbReference>
<evidence type="ECO:0000256" key="1">
    <source>
        <dbReference type="ARBA" id="ARBA00007806"/>
    </source>
</evidence>
<dbReference type="RefSeq" id="WP_229570661.1">
    <property type="nucleotide sequence ID" value="NZ_AP025226.1"/>
</dbReference>
<feature type="domain" description="DUF5110" evidence="5">
    <location>
        <begin position="634"/>
        <end position="698"/>
    </location>
</feature>
<evidence type="ECO:0000256" key="2">
    <source>
        <dbReference type="RuleBase" id="RU361185"/>
    </source>
</evidence>